<feature type="region of interest" description="Disordered" evidence="1">
    <location>
        <begin position="1"/>
        <end position="54"/>
    </location>
</feature>
<feature type="compositionally biased region" description="Pro residues" evidence="1">
    <location>
        <begin position="276"/>
        <end position="293"/>
    </location>
</feature>
<evidence type="ECO:0000256" key="1">
    <source>
        <dbReference type="SAM" id="MobiDB-lite"/>
    </source>
</evidence>
<evidence type="ECO:0000313" key="2">
    <source>
        <dbReference type="EMBL" id="KAK8386877.1"/>
    </source>
</evidence>
<feature type="compositionally biased region" description="Polar residues" evidence="1">
    <location>
        <begin position="35"/>
        <end position="48"/>
    </location>
</feature>
<proteinExistence type="predicted"/>
<sequence length="357" mass="37599">MGQQPPEAKPVNLFVGRPVACRRPPPEASGEEGQASCSENVTQPSDTLPASPVDQTKFPHWSWAVCERDDGATYHTIVRSHICRACVGERETVSIQGQTASRARSSPSPSPPSSPCRPLASSSLPPLSSKQPRLTPLTSPPIHTPITLHPFLGIPPPLPSIFLLSKPAASLASSARVFGSCTRHDEWPCPWGSLTLQTVPKAAAAAASDIPQHICPSFTQSSFLYLALPLGAAGGTLRYSAHGVLGYVKMAFPCLLPVARRATVAALTPHASSNPPHTPGSSPPCALPPPPPGSLAAAAETGAQGNALQVTKRVQYEAPGRSEFLLSVHTSLREKAGGEYGRERVLGEDREGEGERL</sequence>
<feature type="region of interest" description="Disordered" evidence="1">
    <location>
        <begin position="94"/>
        <end position="139"/>
    </location>
</feature>
<feature type="region of interest" description="Disordered" evidence="1">
    <location>
        <begin position="333"/>
        <end position="357"/>
    </location>
</feature>
<gene>
    <name evidence="2" type="ORF">O3P69_017948</name>
</gene>
<dbReference type="AlphaFoldDB" id="A0AAW0TH49"/>
<reference evidence="2 3" key="1">
    <citation type="submission" date="2023-03" db="EMBL/GenBank/DDBJ databases">
        <title>High-quality genome of Scylla paramamosain provides insights in environmental adaptation.</title>
        <authorList>
            <person name="Zhang L."/>
        </authorList>
    </citation>
    <scope>NUCLEOTIDE SEQUENCE [LARGE SCALE GENOMIC DNA]</scope>
    <source>
        <strain evidence="2">LZ_2023a</strain>
        <tissue evidence="2">Muscle</tissue>
    </source>
</reference>
<evidence type="ECO:0000313" key="3">
    <source>
        <dbReference type="Proteomes" id="UP001487740"/>
    </source>
</evidence>
<name>A0AAW0TH49_SCYPA</name>
<accession>A0AAW0TH49</accession>
<organism evidence="2 3">
    <name type="scientific">Scylla paramamosain</name>
    <name type="common">Mud crab</name>
    <dbReference type="NCBI Taxonomy" id="85552"/>
    <lineage>
        <taxon>Eukaryota</taxon>
        <taxon>Metazoa</taxon>
        <taxon>Ecdysozoa</taxon>
        <taxon>Arthropoda</taxon>
        <taxon>Crustacea</taxon>
        <taxon>Multicrustacea</taxon>
        <taxon>Malacostraca</taxon>
        <taxon>Eumalacostraca</taxon>
        <taxon>Eucarida</taxon>
        <taxon>Decapoda</taxon>
        <taxon>Pleocyemata</taxon>
        <taxon>Brachyura</taxon>
        <taxon>Eubrachyura</taxon>
        <taxon>Portunoidea</taxon>
        <taxon>Portunidae</taxon>
        <taxon>Portuninae</taxon>
        <taxon>Scylla</taxon>
    </lineage>
</organism>
<feature type="region of interest" description="Disordered" evidence="1">
    <location>
        <begin position="269"/>
        <end position="298"/>
    </location>
</feature>
<comment type="caution">
    <text evidence="2">The sequence shown here is derived from an EMBL/GenBank/DDBJ whole genome shotgun (WGS) entry which is preliminary data.</text>
</comment>
<feature type="compositionally biased region" description="Low complexity" evidence="1">
    <location>
        <begin position="116"/>
        <end position="129"/>
    </location>
</feature>
<dbReference type="Proteomes" id="UP001487740">
    <property type="component" value="Unassembled WGS sequence"/>
</dbReference>
<dbReference type="EMBL" id="JARAKH010000030">
    <property type="protein sequence ID" value="KAK8386877.1"/>
    <property type="molecule type" value="Genomic_DNA"/>
</dbReference>
<keyword evidence="3" id="KW-1185">Reference proteome</keyword>
<protein>
    <submittedName>
        <fullName evidence="2">Uncharacterized protein</fullName>
    </submittedName>
</protein>